<proteinExistence type="predicted"/>
<sequence>MPPDPITSIDLETVRSFVTTYLAPFSTGLNTHISEFEYYGEGQDGPHVRIGNPSHLPEAGILGGRFDTSLLAVHTELIGLQEEVGRITDRLNSNMLVFLGLEEDEELTAAQLLSIIGSPSATGDRPPPASPPPATGA</sequence>
<name>A0A1M6V043_9ACTN</name>
<gene>
    <name evidence="2" type="ORF">SAMN05421803_1312</name>
</gene>
<dbReference type="STRING" id="758803.SAMN05421803_1312"/>
<feature type="compositionally biased region" description="Pro residues" evidence="1">
    <location>
        <begin position="125"/>
        <end position="137"/>
    </location>
</feature>
<evidence type="ECO:0000313" key="2">
    <source>
        <dbReference type="EMBL" id="SHK74862.1"/>
    </source>
</evidence>
<organism evidence="2 3">
    <name type="scientific">Nocardiopsis flavescens</name>
    <dbReference type="NCBI Taxonomy" id="758803"/>
    <lineage>
        <taxon>Bacteria</taxon>
        <taxon>Bacillati</taxon>
        <taxon>Actinomycetota</taxon>
        <taxon>Actinomycetes</taxon>
        <taxon>Streptosporangiales</taxon>
        <taxon>Nocardiopsidaceae</taxon>
        <taxon>Nocardiopsis</taxon>
    </lineage>
</organism>
<dbReference type="EMBL" id="FQZK01000031">
    <property type="protein sequence ID" value="SHK74862.1"/>
    <property type="molecule type" value="Genomic_DNA"/>
</dbReference>
<reference evidence="2 3" key="1">
    <citation type="submission" date="2016-11" db="EMBL/GenBank/DDBJ databases">
        <authorList>
            <person name="Jaros S."/>
            <person name="Januszkiewicz K."/>
            <person name="Wedrychowicz H."/>
        </authorList>
    </citation>
    <scope>NUCLEOTIDE SEQUENCE [LARGE SCALE GENOMIC DNA]</scope>
    <source>
        <strain evidence="2 3">CGMCC 4.5723</strain>
    </source>
</reference>
<feature type="region of interest" description="Disordered" evidence="1">
    <location>
        <begin position="117"/>
        <end position="137"/>
    </location>
</feature>
<evidence type="ECO:0000256" key="1">
    <source>
        <dbReference type="SAM" id="MobiDB-lite"/>
    </source>
</evidence>
<dbReference type="RefSeq" id="WP_073383977.1">
    <property type="nucleotide sequence ID" value="NZ_FQZK01000031.1"/>
</dbReference>
<accession>A0A1M6V043</accession>
<dbReference type="OrthoDB" id="3424746at2"/>
<dbReference type="Proteomes" id="UP000184452">
    <property type="component" value="Unassembled WGS sequence"/>
</dbReference>
<evidence type="ECO:0000313" key="3">
    <source>
        <dbReference type="Proteomes" id="UP000184452"/>
    </source>
</evidence>
<keyword evidence="3" id="KW-1185">Reference proteome</keyword>
<protein>
    <submittedName>
        <fullName evidence="2">Uncharacterized protein</fullName>
    </submittedName>
</protein>
<dbReference type="AlphaFoldDB" id="A0A1M6V043"/>